<accession>A0A1I4TJ42</accession>
<dbReference type="OrthoDB" id="5677166at2"/>
<evidence type="ECO:0000313" key="1">
    <source>
        <dbReference type="EMBL" id="SFM76744.1"/>
    </source>
</evidence>
<name>A0A1I4TJ42_9HYPH</name>
<dbReference type="AlphaFoldDB" id="A0A1I4TJ42"/>
<dbReference type="EMBL" id="FOTK01000054">
    <property type="protein sequence ID" value="SFM76744.1"/>
    <property type="molecule type" value="Genomic_DNA"/>
</dbReference>
<evidence type="ECO:0000313" key="2">
    <source>
        <dbReference type="Proteomes" id="UP000199048"/>
    </source>
</evidence>
<dbReference type="STRING" id="582667.SAMN05192568_105426"/>
<reference evidence="2" key="1">
    <citation type="submission" date="2016-10" db="EMBL/GenBank/DDBJ databases">
        <authorList>
            <person name="Varghese N."/>
            <person name="Submissions S."/>
        </authorList>
    </citation>
    <scope>NUCLEOTIDE SEQUENCE [LARGE SCALE GENOMIC DNA]</scope>
    <source>
        <strain evidence="2">BL36</strain>
    </source>
</reference>
<organism evidence="1 2">
    <name type="scientific">Methylobacterium pseudosasicola</name>
    <dbReference type="NCBI Taxonomy" id="582667"/>
    <lineage>
        <taxon>Bacteria</taxon>
        <taxon>Pseudomonadati</taxon>
        <taxon>Pseudomonadota</taxon>
        <taxon>Alphaproteobacteria</taxon>
        <taxon>Hyphomicrobiales</taxon>
        <taxon>Methylobacteriaceae</taxon>
        <taxon>Methylobacterium</taxon>
    </lineage>
</organism>
<dbReference type="Pfam" id="PF07409">
    <property type="entry name" value="GP46"/>
    <property type="match status" value="1"/>
</dbReference>
<dbReference type="InterPro" id="IPR010877">
    <property type="entry name" value="Phage_Mu_Gp46"/>
</dbReference>
<proteinExistence type="predicted"/>
<keyword evidence="2" id="KW-1185">Reference proteome</keyword>
<protein>
    <submittedName>
        <fullName evidence="1">Phage protein GP46</fullName>
    </submittedName>
</protein>
<dbReference type="Proteomes" id="UP000199048">
    <property type="component" value="Unassembled WGS sequence"/>
</dbReference>
<dbReference type="RefSeq" id="WP_092046295.1">
    <property type="nucleotide sequence ID" value="NZ_FOTK01000054.1"/>
</dbReference>
<gene>
    <name evidence="1" type="ORF">SAMN05192568_105426</name>
</gene>
<sequence length="188" mass="19750">MLLTLTPLADAGVVSLPPDLVWLKADGSRAGAGYGVRGDFAPAVTAADGPGGLEARNPLQTAVIALLFSDVRVEGYEIDAGRAGDQRGWPGDGFDVDSTAGEQPLGSKLWLLRRKDLNDQTAMWAQAEAKRALAPLKAQGLAVKIEATATPDYANDTLWLAIALYGRDGAQVYAAKFDLIWKLATGGA</sequence>